<organism evidence="1 2">
    <name type="scientific">Sphingobium amiense</name>
    <dbReference type="NCBI Taxonomy" id="135719"/>
    <lineage>
        <taxon>Bacteria</taxon>
        <taxon>Pseudomonadati</taxon>
        <taxon>Pseudomonadota</taxon>
        <taxon>Alphaproteobacteria</taxon>
        <taxon>Sphingomonadales</taxon>
        <taxon>Sphingomonadaceae</taxon>
        <taxon>Sphingobium</taxon>
    </lineage>
</organism>
<proteinExistence type="predicted"/>
<dbReference type="EMBL" id="AP018664">
    <property type="protein sequence ID" value="BBD97180.1"/>
    <property type="molecule type" value="Genomic_DNA"/>
</dbReference>
<gene>
    <name evidence="1" type="ORF">SAMIE_1006810</name>
</gene>
<reference evidence="1 2" key="1">
    <citation type="submission" date="2018-05" db="EMBL/GenBank/DDBJ databases">
        <title>Complete Genome Sequence of the Nonylphenol-Degrading Bacterium Sphingobium amiense DSM 16289T.</title>
        <authorList>
            <person name="Ootsuka M."/>
            <person name="Nishizawa T."/>
            <person name="Ohta H."/>
        </authorList>
    </citation>
    <scope>NUCLEOTIDE SEQUENCE [LARGE SCALE GENOMIC DNA]</scope>
    <source>
        <strain evidence="1 2">DSM 16289</strain>
    </source>
</reference>
<dbReference type="AlphaFoldDB" id="A0A494W952"/>
<protein>
    <submittedName>
        <fullName evidence="1">Uncharacterized protein</fullName>
    </submittedName>
</protein>
<dbReference type="RefSeq" id="WP_066698803.1">
    <property type="nucleotide sequence ID" value="NZ_AP018664.1"/>
</dbReference>
<dbReference type="KEGG" id="sami:SAMIE_1006810"/>
<name>A0A494W952_9SPHN</name>
<evidence type="ECO:0000313" key="2">
    <source>
        <dbReference type="Proteomes" id="UP000279959"/>
    </source>
</evidence>
<evidence type="ECO:0000313" key="1">
    <source>
        <dbReference type="EMBL" id="BBD97180.1"/>
    </source>
</evidence>
<sequence length="111" mass="12010">MSVTITGRPGQRIAVAVAGDITKTLRVPYDEVEERFLLAASDGSLIEGRLEAEEDRFDFRVVVDGAGISRVGHGELTLDWRVEWLTIATYDAGALPEGGPTPLPLFDLLIG</sequence>
<accession>A0A494W952</accession>
<keyword evidence="2" id="KW-1185">Reference proteome</keyword>
<dbReference type="Proteomes" id="UP000279959">
    <property type="component" value="Chromosome"/>
</dbReference>